<sequence length="144" mass="15903">MRVLLSCMKLTQITSAQLNEIARLVQEKESLLERVSEINERLQYLPAEGRGRGGLMTRGRIPGRAGRYPGKLKTAVLEALAAAGSEGLTVKELSAKLAVKANNLYSWFYTTGKKVEHLEKRVDGKYIYTPVETEKADQHAISGA</sequence>
<proteinExistence type="predicted"/>
<dbReference type="AlphaFoldDB" id="A0A5E6M9H9"/>
<dbReference type="EMBL" id="CABFVA020000002">
    <property type="protein sequence ID" value="VVM04399.1"/>
    <property type="molecule type" value="Genomic_DNA"/>
</dbReference>
<accession>A0A5E6M9H9</accession>
<evidence type="ECO:0000313" key="2">
    <source>
        <dbReference type="Proteomes" id="UP000334923"/>
    </source>
</evidence>
<protein>
    <submittedName>
        <fullName evidence="1">Uncharacterized protein</fullName>
    </submittedName>
</protein>
<evidence type="ECO:0000313" key="1">
    <source>
        <dbReference type="EMBL" id="VVM04399.1"/>
    </source>
</evidence>
<organism evidence="1 2">
    <name type="scientific">Methylacidimicrobium tartarophylax</name>
    <dbReference type="NCBI Taxonomy" id="1041768"/>
    <lineage>
        <taxon>Bacteria</taxon>
        <taxon>Pseudomonadati</taxon>
        <taxon>Verrucomicrobiota</taxon>
        <taxon>Methylacidimicrobium</taxon>
    </lineage>
</organism>
<keyword evidence="2" id="KW-1185">Reference proteome</keyword>
<name>A0A5E6M9H9_9BACT</name>
<gene>
    <name evidence="1" type="ORF">MAMT_00062</name>
</gene>
<reference evidence="1 2" key="1">
    <citation type="submission" date="2019-09" db="EMBL/GenBank/DDBJ databases">
        <authorList>
            <person name="Cremers G."/>
        </authorList>
    </citation>
    <scope>NUCLEOTIDE SEQUENCE [LARGE SCALE GENOMIC DNA]</scope>
    <source>
        <strain evidence="1">4A</strain>
    </source>
</reference>
<dbReference type="Proteomes" id="UP000334923">
    <property type="component" value="Unassembled WGS sequence"/>
</dbReference>